<proteinExistence type="inferred from homology"/>
<evidence type="ECO:0000256" key="4">
    <source>
        <dbReference type="ARBA" id="ARBA00022729"/>
    </source>
</evidence>
<reference evidence="6 7" key="1">
    <citation type="submission" date="2019-06" db="EMBL/GenBank/DDBJ databases">
        <title>Whole genome shotgun sequence of Brevibacillus parabrevis NBRC 12334.</title>
        <authorList>
            <person name="Hosoyama A."/>
            <person name="Uohara A."/>
            <person name="Ohji S."/>
            <person name="Ichikawa N."/>
        </authorList>
    </citation>
    <scope>NUCLEOTIDE SEQUENCE [LARGE SCALE GENOMIC DNA]</scope>
    <source>
        <strain evidence="6 7">NBRC 12334</strain>
    </source>
</reference>
<evidence type="ECO:0000313" key="7">
    <source>
        <dbReference type="Proteomes" id="UP000316882"/>
    </source>
</evidence>
<evidence type="ECO:0000256" key="1">
    <source>
        <dbReference type="ARBA" id="ARBA00004196"/>
    </source>
</evidence>
<keyword evidence="7" id="KW-1185">Reference proteome</keyword>
<dbReference type="Pfam" id="PF01497">
    <property type="entry name" value="Peripla_BP_2"/>
    <property type="match status" value="1"/>
</dbReference>
<keyword evidence="3" id="KW-0813">Transport</keyword>
<dbReference type="Proteomes" id="UP000316882">
    <property type="component" value="Unassembled WGS sequence"/>
</dbReference>
<dbReference type="EMBL" id="BJMH01000021">
    <property type="protein sequence ID" value="GEB34315.1"/>
    <property type="molecule type" value="Genomic_DNA"/>
</dbReference>
<name>A0A4Y3PN71_BREPA</name>
<dbReference type="PANTHER" id="PTHR30532:SF21">
    <property type="entry name" value="SIDEROPHORE-BINDING LIPOPROTEIN YFIY-RELATED"/>
    <property type="match status" value="1"/>
</dbReference>
<dbReference type="RefSeq" id="WP_122962268.1">
    <property type="nucleotide sequence ID" value="NZ_BJMH01000021.1"/>
</dbReference>
<dbReference type="Gene3D" id="3.40.50.1980">
    <property type="entry name" value="Nitrogenase molybdenum iron protein domain"/>
    <property type="match status" value="2"/>
</dbReference>
<protein>
    <submittedName>
        <fullName evidence="6">Iron ABC transporter substrate-binding protein</fullName>
    </submittedName>
</protein>
<dbReference type="GO" id="GO:1901678">
    <property type="term" value="P:iron coordination entity transport"/>
    <property type="evidence" value="ECO:0007669"/>
    <property type="project" value="UniProtKB-ARBA"/>
</dbReference>
<evidence type="ECO:0000256" key="3">
    <source>
        <dbReference type="ARBA" id="ARBA00022448"/>
    </source>
</evidence>
<dbReference type="CDD" id="cd01146">
    <property type="entry name" value="FhuD"/>
    <property type="match status" value="1"/>
</dbReference>
<evidence type="ECO:0000313" key="6">
    <source>
        <dbReference type="EMBL" id="GEB34315.1"/>
    </source>
</evidence>
<evidence type="ECO:0000256" key="2">
    <source>
        <dbReference type="ARBA" id="ARBA00008814"/>
    </source>
</evidence>
<comment type="subcellular location">
    <subcellularLocation>
        <location evidence="1">Cell envelope</location>
    </subcellularLocation>
</comment>
<evidence type="ECO:0000259" key="5">
    <source>
        <dbReference type="PROSITE" id="PS50983"/>
    </source>
</evidence>
<dbReference type="InterPro" id="IPR002491">
    <property type="entry name" value="ABC_transptr_periplasmic_BD"/>
</dbReference>
<organism evidence="6 7">
    <name type="scientific">Brevibacillus parabrevis</name>
    <dbReference type="NCBI Taxonomy" id="54914"/>
    <lineage>
        <taxon>Bacteria</taxon>
        <taxon>Bacillati</taxon>
        <taxon>Bacillota</taxon>
        <taxon>Bacilli</taxon>
        <taxon>Bacillales</taxon>
        <taxon>Paenibacillaceae</taxon>
        <taxon>Brevibacillus</taxon>
    </lineage>
</organism>
<dbReference type="AlphaFoldDB" id="A0A4Y3PN71"/>
<dbReference type="PROSITE" id="PS51257">
    <property type="entry name" value="PROKAR_LIPOPROTEIN"/>
    <property type="match status" value="1"/>
</dbReference>
<dbReference type="PANTHER" id="PTHR30532">
    <property type="entry name" value="IRON III DICITRATE-BINDING PERIPLASMIC PROTEIN"/>
    <property type="match status" value="1"/>
</dbReference>
<dbReference type="SUPFAM" id="SSF53807">
    <property type="entry name" value="Helical backbone' metal receptor"/>
    <property type="match status" value="1"/>
</dbReference>
<dbReference type="InterPro" id="IPR051313">
    <property type="entry name" value="Bact_iron-sidero_bind"/>
</dbReference>
<gene>
    <name evidence="6" type="ORF">BPA01_38950</name>
</gene>
<accession>A0A4Y3PN71</accession>
<dbReference type="PROSITE" id="PS50983">
    <property type="entry name" value="FE_B12_PBP"/>
    <property type="match status" value="1"/>
</dbReference>
<keyword evidence="4" id="KW-0732">Signal</keyword>
<comment type="caution">
    <text evidence="6">The sequence shown here is derived from an EMBL/GenBank/DDBJ whole genome shotgun (WGS) entry which is preliminary data.</text>
</comment>
<feature type="domain" description="Fe/B12 periplasmic-binding" evidence="5">
    <location>
        <begin position="61"/>
        <end position="330"/>
    </location>
</feature>
<dbReference type="GO" id="GO:0030288">
    <property type="term" value="C:outer membrane-bounded periplasmic space"/>
    <property type="evidence" value="ECO:0007669"/>
    <property type="project" value="TreeGrafter"/>
</dbReference>
<comment type="similarity">
    <text evidence="2">Belongs to the bacterial solute-binding protein 8 family.</text>
</comment>
<sequence length="330" mass="36646">MQQKPKLLLLLLMTMVLSIFTAACGSADNKVSNNSEAKPAEQTRKITHPLGTTEIVGTPKKVVTLFQGATDVAVALNVKPVGAVESWSQQPVYEYLRDSLKDVENLGVETQPNLELVSKLKPDLIIASISRHEKIYDQLSKIAPTVMIDPLYDFKNTLAVVGQALNKEAESKVLLDQWDKRVADLKTKLQTKLGSAWPLEATVLNFREDHARIYVTGFAGDILDELGFIRSKTLQAEADKGTVHMKLTSVESIPSMNAKVLFVFKFDDSGAEKVQKLYQEWTNHPLWKGLDAVKSNNVHLVDEVTWNVGGGIIAANLMLDDIYQRFGLEK</sequence>